<sequence length="74" mass="8349">MVNPLARVAMNNQVKKDQKDIGTNREMVKAENITSHEEKIISEIIHGEKKMESKGTNATMVTLDEVARKLKGNR</sequence>
<dbReference type="Proteomes" id="UP000184389">
    <property type="component" value="Unassembled WGS sequence"/>
</dbReference>
<proteinExistence type="predicted"/>
<gene>
    <name evidence="1" type="ORF">SAMN02745180_02420</name>
</gene>
<accession>A0A1M5YTE4</accession>
<dbReference type="RefSeq" id="WP_072745051.1">
    <property type="nucleotide sequence ID" value="NZ_FQXR01000015.1"/>
</dbReference>
<evidence type="ECO:0000313" key="1">
    <source>
        <dbReference type="EMBL" id="SHI15120.1"/>
    </source>
</evidence>
<keyword evidence="2" id="KW-1185">Reference proteome</keyword>
<reference evidence="1 2" key="1">
    <citation type="submission" date="2016-11" db="EMBL/GenBank/DDBJ databases">
        <authorList>
            <person name="Jaros S."/>
            <person name="Januszkiewicz K."/>
            <person name="Wedrychowicz H."/>
        </authorList>
    </citation>
    <scope>NUCLEOTIDE SEQUENCE [LARGE SCALE GENOMIC DNA]</scope>
    <source>
        <strain evidence="1 2">DSM 13106</strain>
    </source>
</reference>
<organism evidence="1 2">
    <name type="scientific">Sporanaerobacter acetigenes DSM 13106</name>
    <dbReference type="NCBI Taxonomy" id="1123281"/>
    <lineage>
        <taxon>Bacteria</taxon>
        <taxon>Bacillati</taxon>
        <taxon>Bacillota</taxon>
        <taxon>Tissierellia</taxon>
        <taxon>Tissierellales</taxon>
        <taxon>Sporanaerobacteraceae</taxon>
        <taxon>Sporanaerobacter</taxon>
    </lineage>
</organism>
<protein>
    <submittedName>
        <fullName evidence="1">Uncharacterized protein</fullName>
    </submittedName>
</protein>
<name>A0A1M5YTE4_9FIRM</name>
<dbReference type="EMBL" id="FQXR01000015">
    <property type="protein sequence ID" value="SHI15120.1"/>
    <property type="molecule type" value="Genomic_DNA"/>
</dbReference>
<dbReference type="STRING" id="1123281.SAMN02745180_02420"/>
<evidence type="ECO:0000313" key="2">
    <source>
        <dbReference type="Proteomes" id="UP000184389"/>
    </source>
</evidence>
<dbReference type="AlphaFoldDB" id="A0A1M5YTE4"/>